<dbReference type="PANTHER" id="PTHR43459:SF1">
    <property type="entry name" value="EG:BACN32G11.4 PROTEIN"/>
    <property type="match status" value="1"/>
</dbReference>
<protein>
    <submittedName>
        <fullName evidence="2">Enoyl-CoA hydratase/carnithine racemase</fullName>
    </submittedName>
</protein>
<evidence type="ECO:0000313" key="3">
    <source>
        <dbReference type="Proteomes" id="UP000319927"/>
    </source>
</evidence>
<dbReference type="InterPro" id="IPR018376">
    <property type="entry name" value="Enoyl-CoA_hyd/isom_CS"/>
</dbReference>
<dbReference type="Gene3D" id="3.90.226.10">
    <property type="entry name" value="2-enoyl-CoA Hydratase, Chain A, domain 1"/>
    <property type="match status" value="1"/>
</dbReference>
<reference evidence="2 3" key="1">
    <citation type="submission" date="2019-06" db="EMBL/GenBank/DDBJ databases">
        <title>Sequencing the genomes of 1000 actinobacteria strains.</title>
        <authorList>
            <person name="Klenk H.-P."/>
        </authorList>
    </citation>
    <scope>NUCLEOTIDE SEQUENCE [LARGE SCALE GENOMIC DNA]</scope>
    <source>
        <strain evidence="2 3">DSM 102131</strain>
    </source>
</reference>
<dbReference type="GO" id="GO:0003824">
    <property type="term" value="F:catalytic activity"/>
    <property type="evidence" value="ECO:0007669"/>
    <property type="project" value="InterPro"/>
</dbReference>
<dbReference type="RefSeq" id="WP_154943245.1">
    <property type="nucleotide sequence ID" value="NZ_VIXA01000005.1"/>
</dbReference>
<sequence length="280" mass="30910">MSQIRVRKHTARYWTATFDNEPVNLMNPATVYELDELLTSLETDPDVRVIVFDSANPDFFIAHWDVTTPRDVVVGMKTEGATQRGMHPYVDVQTRLGRLPVVTIAAIRGRVRGAGSEFALACDIRFASRERAVFGQFEIGVGAVPGGGSTAHLPRLMGRGRALEALLGGGDFPAELAERYGWINRALPDAELDTFVDSFARRIVGYDKEVIVEIKGLVNRASLPPDEEWLAATQAYLVSTARPGAGRTRMATLLENGMQQDSEVERNLGHHVARYDDNVD</sequence>
<evidence type="ECO:0000313" key="2">
    <source>
        <dbReference type="EMBL" id="TWG10988.1"/>
    </source>
</evidence>
<accession>A0A561VH99</accession>
<dbReference type="Proteomes" id="UP000319927">
    <property type="component" value="Unassembled WGS sequence"/>
</dbReference>
<dbReference type="PANTHER" id="PTHR43459">
    <property type="entry name" value="ENOYL-COA HYDRATASE"/>
    <property type="match status" value="1"/>
</dbReference>
<dbReference type="EMBL" id="VIXA01000005">
    <property type="protein sequence ID" value="TWG10988.1"/>
    <property type="molecule type" value="Genomic_DNA"/>
</dbReference>
<gene>
    <name evidence="2" type="ORF">FHX75_1576</name>
</gene>
<dbReference type="SUPFAM" id="SSF52096">
    <property type="entry name" value="ClpP/crotonase"/>
    <property type="match status" value="1"/>
</dbReference>
<organism evidence="2 3">
    <name type="scientific">Micromonospora palomenae</name>
    <dbReference type="NCBI Taxonomy" id="1461247"/>
    <lineage>
        <taxon>Bacteria</taxon>
        <taxon>Bacillati</taxon>
        <taxon>Actinomycetota</taxon>
        <taxon>Actinomycetes</taxon>
        <taxon>Micromonosporales</taxon>
        <taxon>Micromonosporaceae</taxon>
        <taxon>Micromonospora</taxon>
    </lineage>
</organism>
<proteinExistence type="inferred from homology"/>
<comment type="caution">
    <text evidence="2">The sequence shown here is derived from an EMBL/GenBank/DDBJ whole genome shotgun (WGS) entry which is preliminary data.</text>
</comment>
<dbReference type="AlphaFoldDB" id="A0A561VH99"/>
<dbReference type="CDD" id="cd06558">
    <property type="entry name" value="crotonase-like"/>
    <property type="match status" value="1"/>
</dbReference>
<keyword evidence="3" id="KW-1185">Reference proteome</keyword>
<dbReference type="InterPro" id="IPR029045">
    <property type="entry name" value="ClpP/crotonase-like_dom_sf"/>
</dbReference>
<dbReference type="Pfam" id="PF00378">
    <property type="entry name" value="ECH_1"/>
    <property type="match status" value="1"/>
</dbReference>
<dbReference type="InterPro" id="IPR001753">
    <property type="entry name" value="Enoyl-CoA_hydra/iso"/>
</dbReference>
<dbReference type="OrthoDB" id="9775794at2"/>
<evidence type="ECO:0000256" key="1">
    <source>
        <dbReference type="RuleBase" id="RU003707"/>
    </source>
</evidence>
<dbReference type="PROSITE" id="PS00166">
    <property type="entry name" value="ENOYL_COA_HYDRATASE"/>
    <property type="match status" value="1"/>
</dbReference>
<comment type="similarity">
    <text evidence="1">Belongs to the enoyl-CoA hydratase/isomerase family.</text>
</comment>
<name>A0A561VH99_9ACTN</name>